<feature type="region of interest" description="Disordered" evidence="1">
    <location>
        <begin position="1"/>
        <end position="20"/>
    </location>
</feature>
<evidence type="ECO:0000256" key="1">
    <source>
        <dbReference type="SAM" id="MobiDB-lite"/>
    </source>
</evidence>
<feature type="region of interest" description="Disordered" evidence="1">
    <location>
        <begin position="27"/>
        <end position="85"/>
    </location>
</feature>
<evidence type="ECO:0000313" key="2">
    <source>
        <dbReference type="EMBL" id="GAI50807.1"/>
    </source>
</evidence>
<dbReference type="EMBL" id="BARV01036132">
    <property type="protein sequence ID" value="GAI50807.1"/>
    <property type="molecule type" value="Genomic_DNA"/>
</dbReference>
<accession>X1P3B2</accession>
<reference evidence="2" key="1">
    <citation type="journal article" date="2014" name="Front. Microbiol.">
        <title>High frequency of phylogenetically diverse reductive dehalogenase-homologous genes in deep subseafloor sedimentary metagenomes.</title>
        <authorList>
            <person name="Kawai M."/>
            <person name="Futagami T."/>
            <person name="Toyoda A."/>
            <person name="Takaki Y."/>
            <person name="Nishi S."/>
            <person name="Hori S."/>
            <person name="Arai W."/>
            <person name="Tsubouchi T."/>
            <person name="Morono Y."/>
            <person name="Uchiyama I."/>
            <person name="Ito T."/>
            <person name="Fujiyama A."/>
            <person name="Inagaki F."/>
            <person name="Takami H."/>
        </authorList>
    </citation>
    <scope>NUCLEOTIDE SEQUENCE</scope>
    <source>
        <strain evidence="2">Expedition CK06-06</strain>
    </source>
</reference>
<comment type="caution">
    <text evidence="2">The sequence shown here is derived from an EMBL/GenBank/DDBJ whole genome shotgun (WGS) entry which is preliminary data.</text>
</comment>
<dbReference type="AlphaFoldDB" id="X1P3B2"/>
<name>X1P3B2_9ZZZZ</name>
<organism evidence="2">
    <name type="scientific">marine sediment metagenome</name>
    <dbReference type="NCBI Taxonomy" id="412755"/>
    <lineage>
        <taxon>unclassified sequences</taxon>
        <taxon>metagenomes</taxon>
        <taxon>ecological metagenomes</taxon>
    </lineage>
</organism>
<sequence>MAGLGALRFPGPVADAHPHGYPYAQRRCGGVGNTFGASGSHSGNDASPPGDDHPPGHALADTSTHICGNRDTDPHAKPGTHAQSYSHAHAHAYSIAYTRSWAGRHTG</sequence>
<feature type="compositionally biased region" description="Polar residues" evidence="1">
    <location>
        <begin position="35"/>
        <end position="45"/>
    </location>
</feature>
<feature type="non-terminal residue" evidence="2">
    <location>
        <position position="107"/>
    </location>
</feature>
<gene>
    <name evidence="2" type="ORF">S06H3_56204</name>
</gene>
<proteinExistence type="predicted"/>
<protein>
    <submittedName>
        <fullName evidence="2">Uncharacterized protein</fullName>
    </submittedName>
</protein>